<dbReference type="GO" id="GO:0008168">
    <property type="term" value="F:methyltransferase activity"/>
    <property type="evidence" value="ECO:0007669"/>
    <property type="project" value="UniProtKB-KW"/>
</dbReference>
<dbReference type="InterPro" id="IPR041698">
    <property type="entry name" value="Methyltransf_25"/>
</dbReference>
<name>A0A239LI47_9NOCA</name>
<dbReference type="Pfam" id="PF13649">
    <property type="entry name" value="Methyltransf_25"/>
    <property type="match status" value="1"/>
</dbReference>
<protein>
    <submittedName>
        <fullName evidence="4">Ubiquinone/menaquinone biosynthesis C-methylase UbiE</fullName>
    </submittedName>
</protein>
<evidence type="ECO:0000313" key="5">
    <source>
        <dbReference type="Proteomes" id="UP000198327"/>
    </source>
</evidence>
<dbReference type="RefSeq" id="WP_089249662.1">
    <property type="nucleotide sequence ID" value="NZ_FZOW01000013.1"/>
</dbReference>
<keyword evidence="5" id="KW-1185">Reference proteome</keyword>
<sequence>MTHSGEAVAAAYSSRATEYVDLFGTMESVHPDDHTVVLTWARGLKGPVVDAGCGPGHWTHLLAEQGVEIEGVDLSEQFIEHARRQYPGRGFRVGDISALGVADGSLGGILSWYSTIHYTPDTLREPLTEFARALAPGGGVLLGFFEGPEVESFEHAVITAYRWPAARLAEEVEGAGFEVVETHTRQDPGTRPHGSLIARRL</sequence>
<gene>
    <name evidence="4" type="ORF">SAMN05421642_11328</name>
</gene>
<dbReference type="OrthoDB" id="9805171at2"/>
<evidence type="ECO:0000313" key="4">
    <source>
        <dbReference type="EMBL" id="SNT29339.1"/>
    </source>
</evidence>
<dbReference type="CDD" id="cd02440">
    <property type="entry name" value="AdoMet_MTases"/>
    <property type="match status" value="1"/>
</dbReference>
<accession>A0A239LI47</accession>
<keyword evidence="1 4" id="KW-0489">Methyltransferase</keyword>
<dbReference type="PANTHER" id="PTHR43861:SF1">
    <property type="entry name" value="TRANS-ACONITATE 2-METHYLTRANSFERASE"/>
    <property type="match status" value="1"/>
</dbReference>
<keyword evidence="2" id="KW-0808">Transferase</keyword>
<evidence type="ECO:0000259" key="3">
    <source>
        <dbReference type="Pfam" id="PF13649"/>
    </source>
</evidence>
<dbReference type="Gene3D" id="3.40.50.150">
    <property type="entry name" value="Vaccinia Virus protein VP39"/>
    <property type="match status" value="1"/>
</dbReference>
<keyword evidence="4" id="KW-0830">Ubiquinone</keyword>
<feature type="domain" description="Methyltransferase" evidence="3">
    <location>
        <begin position="48"/>
        <end position="138"/>
    </location>
</feature>
<evidence type="ECO:0000256" key="2">
    <source>
        <dbReference type="ARBA" id="ARBA00022679"/>
    </source>
</evidence>
<proteinExistence type="predicted"/>
<dbReference type="InterPro" id="IPR029063">
    <property type="entry name" value="SAM-dependent_MTases_sf"/>
</dbReference>
<organism evidence="4 5">
    <name type="scientific">Rhodococcoides kyotonense</name>
    <dbReference type="NCBI Taxonomy" id="398843"/>
    <lineage>
        <taxon>Bacteria</taxon>
        <taxon>Bacillati</taxon>
        <taxon>Actinomycetota</taxon>
        <taxon>Actinomycetes</taxon>
        <taxon>Mycobacteriales</taxon>
        <taxon>Nocardiaceae</taxon>
        <taxon>Rhodococcoides</taxon>
    </lineage>
</organism>
<dbReference type="PANTHER" id="PTHR43861">
    <property type="entry name" value="TRANS-ACONITATE 2-METHYLTRANSFERASE-RELATED"/>
    <property type="match status" value="1"/>
</dbReference>
<evidence type="ECO:0000256" key="1">
    <source>
        <dbReference type="ARBA" id="ARBA00022603"/>
    </source>
</evidence>
<dbReference type="EMBL" id="FZOW01000013">
    <property type="protein sequence ID" value="SNT29339.1"/>
    <property type="molecule type" value="Genomic_DNA"/>
</dbReference>
<dbReference type="AlphaFoldDB" id="A0A239LI47"/>
<dbReference type="GO" id="GO:0032259">
    <property type="term" value="P:methylation"/>
    <property type="evidence" value="ECO:0007669"/>
    <property type="project" value="UniProtKB-KW"/>
</dbReference>
<dbReference type="Proteomes" id="UP000198327">
    <property type="component" value="Unassembled WGS sequence"/>
</dbReference>
<dbReference type="SUPFAM" id="SSF53335">
    <property type="entry name" value="S-adenosyl-L-methionine-dependent methyltransferases"/>
    <property type="match status" value="1"/>
</dbReference>
<reference evidence="5" key="1">
    <citation type="submission" date="2017-06" db="EMBL/GenBank/DDBJ databases">
        <authorList>
            <person name="Varghese N."/>
            <person name="Submissions S."/>
        </authorList>
    </citation>
    <scope>NUCLEOTIDE SEQUENCE [LARGE SCALE GENOMIC DNA]</scope>
    <source>
        <strain evidence="5">JCM 23211</strain>
    </source>
</reference>